<accession>X1KKD3</accession>
<evidence type="ECO:0000313" key="1">
    <source>
        <dbReference type="EMBL" id="GAI07158.1"/>
    </source>
</evidence>
<feature type="non-terminal residue" evidence="1">
    <location>
        <position position="71"/>
    </location>
</feature>
<dbReference type="AlphaFoldDB" id="X1KKD3"/>
<name>X1KKD3_9ZZZZ</name>
<reference evidence="1" key="1">
    <citation type="journal article" date="2014" name="Front. Microbiol.">
        <title>High frequency of phylogenetically diverse reductive dehalogenase-homologous genes in deep subseafloor sedimentary metagenomes.</title>
        <authorList>
            <person name="Kawai M."/>
            <person name="Futagami T."/>
            <person name="Toyoda A."/>
            <person name="Takaki Y."/>
            <person name="Nishi S."/>
            <person name="Hori S."/>
            <person name="Arai W."/>
            <person name="Tsubouchi T."/>
            <person name="Morono Y."/>
            <person name="Uchiyama I."/>
            <person name="Ito T."/>
            <person name="Fujiyama A."/>
            <person name="Inagaki F."/>
            <person name="Takami H."/>
        </authorList>
    </citation>
    <scope>NUCLEOTIDE SEQUENCE</scope>
    <source>
        <strain evidence="1">Expedition CK06-06</strain>
    </source>
</reference>
<dbReference type="EMBL" id="BARV01003449">
    <property type="protein sequence ID" value="GAI07158.1"/>
    <property type="molecule type" value="Genomic_DNA"/>
</dbReference>
<sequence length="71" mass="8348">MIFQFDFARLELFQRESLWRILNVIQSENVGEIVVCAVELPYEFLVLADNTVELLSGLEYEKRACPVRLNR</sequence>
<proteinExistence type="predicted"/>
<comment type="caution">
    <text evidence="1">The sequence shown here is derived from an EMBL/GenBank/DDBJ whole genome shotgun (WGS) entry which is preliminary data.</text>
</comment>
<gene>
    <name evidence="1" type="ORF">S06H3_08237</name>
</gene>
<protein>
    <submittedName>
        <fullName evidence="1">Uncharacterized protein</fullName>
    </submittedName>
</protein>
<organism evidence="1">
    <name type="scientific">marine sediment metagenome</name>
    <dbReference type="NCBI Taxonomy" id="412755"/>
    <lineage>
        <taxon>unclassified sequences</taxon>
        <taxon>metagenomes</taxon>
        <taxon>ecological metagenomes</taxon>
    </lineage>
</organism>